<proteinExistence type="predicted"/>
<evidence type="ECO:0000259" key="2">
    <source>
        <dbReference type="Pfam" id="PF13649"/>
    </source>
</evidence>
<gene>
    <name evidence="3" type="ORF">Fokcrypt_00406</name>
</gene>
<dbReference type="Pfam" id="PF13649">
    <property type="entry name" value="Methyltransf_25"/>
    <property type="match status" value="1"/>
</dbReference>
<feature type="domain" description="Methyltransferase" evidence="2">
    <location>
        <begin position="48"/>
        <end position="125"/>
    </location>
</feature>
<keyword evidence="1" id="KW-0808">Transferase</keyword>
<sequence>MTALSSKVRRCFNRASKTYDSVATVQRKAANSLVKKLIKIHTLAPKTILDLGTGTGYVAELLMQIYPKSHYTLNDIAEEMLNVCKLKFIQNSNFTFIQGNVEELNIDTYDLIISNLAIQWVEDLLGVIQVLHSKSSQIFAFTTLLDGTFQEWQDIINIYADVTLQHYPTEVELAKHCNIIKNQHHFQYWTMNSTMKFETSSLFINYLKTLGASTSRRQIPLHALKKLIREQINPFTVSYRIFFGIFKKI</sequence>
<dbReference type="CDD" id="cd02440">
    <property type="entry name" value="AdoMet_MTases"/>
    <property type="match status" value="1"/>
</dbReference>
<protein>
    <submittedName>
        <fullName evidence="3">Malonyl-[acyl-carrier protein] O-methyltransferase</fullName>
    </submittedName>
</protein>
<reference evidence="3" key="1">
    <citation type="submission" date="2022-10" db="EMBL/GenBank/DDBJ databases">
        <title>Host association and intracellularity evolved multiple times independently in the Rickettsiales.</title>
        <authorList>
            <person name="Castelli M."/>
            <person name="Nardi T."/>
            <person name="Gammuto L."/>
            <person name="Bellinzona G."/>
            <person name="Sabaneyeva E."/>
            <person name="Potekhin A."/>
            <person name="Serra V."/>
            <person name="Petroni G."/>
            <person name="Sassera D."/>
        </authorList>
    </citation>
    <scope>NUCLEOTIDE SEQUENCE [LARGE SCALE GENOMIC DNA]</scope>
    <source>
        <strain evidence="3">US_Bl 11III1</strain>
    </source>
</reference>
<dbReference type="SUPFAM" id="SSF53335">
    <property type="entry name" value="S-adenosyl-L-methionine-dependent methyltransferases"/>
    <property type="match status" value="1"/>
</dbReference>
<evidence type="ECO:0000313" key="4">
    <source>
        <dbReference type="Proteomes" id="UP001325140"/>
    </source>
</evidence>
<evidence type="ECO:0000256" key="1">
    <source>
        <dbReference type="ARBA" id="ARBA00022679"/>
    </source>
</evidence>
<dbReference type="InterPro" id="IPR029063">
    <property type="entry name" value="SAM-dependent_MTases_sf"/>
</dbReference>
<dbReference type="EMBL" id="CP110343">
    <property type="protein sequence ID" value="WPX97883.1"/>
    <property type="molecule type" value="Genomic_DNA"/>
</dbReference>
<dbReference type="Gene3D" id="3.40.50.150">
    <property type="entry name" value="Vaccinia Virus protein VP39"/>
    <property type="match status" value="1"/>
</dbReference>
<dbReference type="RefSeq" id="WP_323721865.1">
    <property type="nucleotide sequence ID" value="NZ_CP110343.1"/>
</dbReference>
<dbReference type="InterPro" id="IPR041698">
    <property type="entry name" value="Methyltransf_25"/>
</dbReference>
<accession>A0ABZ0UP27</accession>
<name>A0ABZ0UP27_9RICK</name>
<organism evidence="3 4">
    <name type="scientific">Candidatus Fokinia crypta</name>
    <dbReference type="NCBI Taxonomy" id="1920990"/>
    <lineage>
        <taxon>Bacteria</taxon>
        <taxon>Pseudomonadati</taxon>
        <taxon>Pseudomonadota</taxon>
        <taxon>Alphaproteobacteria</taxon>
        <taxon>Rickettsiales</taxon>
        <taxon>Candidatus Midichloriaceae</taxon>
        <taxon>Candidatus Fokinia</taxon>
    </lineage>
</organism>
<dbReference type="PANTHER" id="PTHR43861:SF6">
    <property type="entry name" value="METHYLTRANSFERASE TYPE 11"/>
    <property type="match status" value="1"/>
</dbReference>
<evidence type="ECO:0000313" key="3">
    <source>
        <dbReference type="EMBL" id="WPX97883.1"/>
    </source>
</evidence>
<keyword evidence="4" id="KW-1185">Reference proteome</keyword>
<dbReference type="Proteomes" id="UP001325140">
    <property type="component" value="Chromosome"/>
</dbReference>
<dbReference type="PANTHER" id="PTHR43861">
    <property type="entry name" value="TRANS-ACONITATE 2-METHYLTRANSFERASE-RELATED"/>
    <property type="match status" value="1"/>
</dbReference>